<dbReference type="EMBL" id="CP011390">
    <property type="protein sequence ID" value="ANE49469.1"/>
    <property type="molecule type" value="Genomic_DNA"/>
</dbReference>
<dbReference type="KEGG" id="fla:SY85_02100"/>
<organism evidence="1 2">
    <name type="scientific">Flavisolibacter tropicus</name>
    <dbReference type="NCBI Taxonomy" id="1492898"/>
    <lineage>
        <taxon>Bacteria</taxon>
        <taxon>Pseudomonadati</taxon>
        <taxon>Bacteroidota</taxon>
        <taxon>Chitinophagia</taxon>
        <taxon>Chitinophagales</taxon>
        <taxon>Chitinophagaceae</taxon>
        <taxon>Flavisolibacter</taxon>
    </lineage>
</organism>
<gene>
    <name evidence="1" type="ORF">SY85_02100</name>
</gene>
<dbReference type="Proteomes" id="UP000077177">
    <property type="component" value="Chromosome"/>
</dbReference>
<reference evidence="1 2" key="2">
    <citation type="journal article" date="2016" name="Int. J. Syst. Evol. Microbiol.">
        <title>Flavisolibacter tropicus sp. nov., isolated from tropical soil.</title>
        <authorList>
            <person name="Lee J.J."/>
            <person name="Kang M.S."/>
            <person name="Kim G.S."/>
            <person name="Lee C.S."/>
            <person name="Lim S."/>
            <person name="Lee J."/>
            <person name="Roh S.H."/>
            <person name="Kang H."/>
            <person name="Ha J.M."/>
            <person name="Bae S."/>
            <person name="Jung H.Y."/>
            <person name="Kim M.K."/>
        </authorList>
    </citation>
    <scope>NUCLEOTIDE SEQUENCE [LARGE SCALE GENOMIC DNA]</scope>
    <source>
        <strain evidence="1 2">LCS9</strain>
    </source>
</reference>
<evidence type="ECO:0000313" key="2">
    <source>
        <dbReference type="Proteomes" id="UP000077177"/>
    </source>
</evidence>
<reference evidence="2" key="1">
    <citation type="submission" date="2015-01" db="EMBL/GenBank/DDBJ databases">
        <title>Flavisolibacter sp./LCS9/ whole genome sequencing.</title>
        <authorList>
            <person name="Kim M.K."/>
            <person name="Srinivasan S."/>
            <person name="Lee J.-J."/>
        </authorList>
    </citation>
    <scope>NUCLEOTIDE SEQUENCE [LARGE SCALE GENOMIC DNA]</scope>
    <source>
        <strain evidence="2">LCS9</strain>
    </source>
</reference>
<sequence>MIEVLDLRDVFEVSGRKTLQVETKHGEIMQGKLIIVDFYNGRQGVFRKITDLKAYQQSSGRMGVQELTLHAIDIRSWRILE</sequence>
<proteinExistence type="predicted"/>
<protein>
    <submittedName>
        <fullName evidence="1">Uncharacterized protein</fullName>
    </submittedName>
</protein>
<accession>A0A172TQW3</accession>
<evidence type="ECO:0000313" key="1">
    <source>
        <dbReference type="EMBL" id="ANE49469.1"/>
    </source>
</evidence>
<dbReference type="AlphaFoldDB" id="A0A172TQW3"/>
<keyword evidence="2" id="KW-1185">Reference proteome</keyword>
<dbReference type="RefSeq" id="WP_066401569.1">
    <property type="nucleotide sequence ID" value="NZ_CP011390.1"/>
</dbReference>
<name>A0A172TQW3_9BACT</name>